<dbReference type="AlphaFoldDB" id="A0A2Z2KEI7"/>
<dbReference type="Proteomes" id="UP000249890">
    <property type="component" value="Chromosome"/>
</dbReference>
<evidence type="ECO:0000313" key="2">
    <source>
        <dbReference type="EMBL" id="ASA21503.1"/>
    </source>
</evidence>
<reference evidence="2 3" key="1">
    <citation type="submission" date="2017-06" db="EMBL/GenBank/DDBJ databases">
        <title>Complete genome sequence of Paenibacillus donghaensis KCTC 13049T isolated from East Sea sediment, South Korea.</title>
        <authorList>
            <person name="Jung B.K."/>
            <person name="Hong S.-J."/>
            <person name="Shin J.-H."/>
        </authorList>
    </citation>
    <scope>NUCLEOTIDE SEQUENCE [LARGE SCALE GENOMIC DNA]</scope>
    <source>
        <strain evidence="2 3">KCTC 13049</strain>
    </source>
</reference>
<name>A0A2Z2KEI7_9BACL</name>
<proteinExistence type="predicted"/>
<accession>A0A2Z2KEI7</accession>
<dbReference type="OrthoDB" id="8480522at2"/>
<keyword evidence="1" id="KW-0472">Membrane</keyword>
<protein>
    <submittedName>
        <fullName evidence="2">Uncharacterized protein</fullName>
    </submittedName>
</protein>
<keyword evidence="1" id="KW-0812">Transmembrane</keyword>
<evidence type="ECO:0000313" key="3">
    <source>
        <dbReference type="Proteomes" id="UP000249890"/>
    </source>
</evidence>
<dbReference type="RefSeq" id="WP_087915511.1">
    <property type="nucleotide sequence ID" value="NZ_CP021780.1"/>
</dbReference>
<feature type="transmembrane region" description="Helical" evidence="1">
    <location>
        <begin position="20"/>
        <end position="41"/>
    </location>
</feature>
<dbReference type="Pfam" id="PF24686">
    <property type="entry name" value="FLQE3_permease"/>
    <property type="match status" value="1"/>
</dbReference>
<feature type="transmembrane region" description="Helical" evidence="1">
    <location>
        <begin position="47"/>
        <end position="68"/>
    </location>
</feature>
<feature type="transmembrane region" description="Helical" evidence="1">
    <location>
        <begin position="89"/>
        <end position="109"/>
    </location>
</feature>
<gene>
    <name evidence="2" type="ORF">B9T62_12360</name>
</gene>
<feature type="transmembrane region" description="Helical" evidence="1">
    <location>
        <begin position="121"/>
        <end position="143"/>
    </location>
</feature>
<organism evidence="2 3">
    <name type="scientific">Paenibacillus donghaensis</name>
    <dbReference type="NCBI Taxonomy" id="414771"/>
    <lineage>
        <taxon>Bacteria</taxon>
        <taxon>Bacillati</taxon>
        <taxon>Bacillota</taxon>
        <taxon>Bacilli</taxon>
        <taxon>Bacillales</taxon>
        <taxon>Paenibacillaceae</taxon>
        <taxon>Paenibacillus</taxon>
    </lineage>
</organism>
<dbReference type="InterPro" id="IPR056926">
    <property type="entry name" value="FLQE3_permease"/>
</dbReference>
<feature type="transmembrane region" description="Helical" evidence="1">
    <location>
        <begin position="155"/>
        <end position="177"/>
    </location>
</feature>
<keyword evidence="3" id="KW-1185">Reference proteome</keyword>
<keyword evidence="1" id="KW-1133">Transmembrane helix</keyword>
<feature type="transmembrane region" description="Helical" evidence="1">
    <location>
        <begin position="197"/>
        <end position="219"/>
    </location>
</feature>
<dbReference type="KEGG" id="pdh:B9T62_12360"/>
<evidence type="ECO:0000256" key="1">
    <source>
        <dbReference type="SAM" id="Phobius"/>
    </source>
</evidence>
<sequence length="236" mass="26155">MRIWRLFLFDLRFQWKHGLYLVYLLVCMVYIGGLAMIPEAYLEKTLVLLTFSDPSALGLILAGGILLLERDQGIFENLFVTPVRTLEYILAKCLSLSCLSLAAASVIHLSTAGWPVSPVQFVLGIVLTSAFFSLLGMAAAVTCRSINGFIVLSQAYSLVFILPVLGYLNAFTTPLYAVLPVQGTLMLLQGAFHPLNIAEFLYAVFILLLWIGAAAWWVYSLMQRTVRTQDGVNTHV</sequence>
<dbReference type="EMBL" id="CP021780">
    <property type="protein sequence ID" value="ASA21503.1"/>
    <property type="molecule type" value="Genomic_DNA"/>
</dbReference>